<dbReference type="SMART" id="SM00382">
    <property type="entry name" value="AAA"/>
    <property type="match status" value="2"/>
</dbReference>
<evidence type="ECO:0000256" key="3">
    <source>
        <dbReference type="ARBA" id="ARBA00022475"/>
    </source>
</evidence>
<evidence type="ECO:0000256" key="9">
    <source>
        <dbReference type="ARBA" id="ARBA00023136"/>
    </source>
</evidence>
<keyword evidence="2" id="KW-0813">Transport</keyword>
<keyword evidence="9" id="KW-0472">Membrane</keyword>
<keyword evidence="7" id="KW-0067">ATP-binding</keyword>
<comment type="similarity">
    <text evidence="1">Belongs to the ABC transporter superfamily.</text>
</comment>
<comment type="caution">
    <text evidence="11">The sequence shown here is derived from an EMBL/GenBank/DDBJ whole genome shotgun (WGS) entry which is preliminary data.</text>
</comment>
<name>A0ABU0J515_9HYPH</name>
<evidence type="ECO:0000313" key="11">
    <source>
        <dbReference type="EMBL" id="MDQ0469358.1"/>
    </source>
</evidence>
<evidence type="ECO:0000256" key="6">
    <source>
        <dbReference type="ARBA" id="ARBA00022741"/>
    </source>
</evidence>
<organism evidence="11 12">
    <name type="scientific">Labrys wisconsinensis</name>
    <dbReference type="NCBI Taxonomy" id="425677"/>
    <lineage>
        <taxon>Bacteria</taxon>
        <taxon>Pseudomonadati</taxon>
        <taxon>Pseudomonadota</taxon>
        <taxon>Alphaproteobacteria</taxon>
        <taxon>Hyphomicrobiales</taxon>
        <taxon>Xanthobacteraceae</taxon>
        <taxon>Labrys</taxon>
    </lineage>
</organism>
<dbReference type="EMBL" id="JAUSVX010000003">
    <property type="protein sequence ID" value="MDQ0469358.1"/>
    <property type="molecule type" value="Genomic_DNA"/>
</dbReference>
<dbReference type="PANTHER" id="PTHR43790:SF3">
    <property type="entry name" value="D-ALLOSE IMPORT ATP-BINDING PROTEIN ALSA-RELATED"/>
    <property type="match status" value="1"/>
</dbReference>
<keyword evidence="4 11" id="KW-0762">Sugar transport</keyword>
<gene>
    <name evidence="11" type="ORF">QO011_002369</name>
</gene>
<protein>
    <submittedName>
        <fullName evidence="11">ABC-type sugar transport system ATPase subunit</fullName>
    </submittedName>
</protein>
<dbReference type="InterPro" id="IPR003593">
    <property type="entry name" value="AAA+_ATPase"/>
</dbReference>
<evidence type="ECO:0000256" key="5">
    <source>
        <dbReference type="ARBA" id="ARBA00022737"/>
    </source>
</evidence>
<dbReference type="InterPro" id="IPR017871">
    <property type="entry name" value="ABC_transporter-like_CS"/>
</dbReference>
<dbReference type="PROSITE" id="PS00211">
    <property type="entry name" value="ABC_TRANSPORTER_1"/>
    <property type="match status" value="1"/>
</dbReference>
<dbReference type="Pfam" id="PF00005">
    <property type="entry name" value="ABC_tran"/>
    <property type="match status" value="2"/>
</dbReference>
<keyword evidence="12" id="KW-1185">Reference proteome</keyword>
<reference evidence="11 12" key="1">
    <citation type="submission" date="2023-07" db="EMBL/GenBank/DDBJ databases">
        <title>Genomic Encyclopedia of Type Strains, Phase IV (KMG-IV): sequencing the most valuable type-strain genomes for metagenomic binning, comparative biology and taxonomic classification.</title>
        <authorList>
            <person name="Goeker M."/>
        </authorList>
    </citation>
    <scope>NUCLEOTIDE SEQUENCE [LARGE SCALE GENOMIC DNA]</scope>
    <source>
        <strain evidence="11 12">DSM 19619</strain>
    </source>
</reference>
<accession>A0ABU0J515</accession>
<keyword evidence="8" id="KW-1278">Translocase</keyword>
<keyword evidence="5" id="KW-0677">Repeat</keyword>
<proteinExistence type="inferred from homology"/>
<feature type="domain" description="ABC transporter" evidence="10">
    <location>
        <begin position="6"/>
        <end position="243"/>
    </location>
</feature>
<evidence type="ECO:0000256" key="7">
    <source>
        <dbReference type="ARBA" id="ARBA00022840"/>
    </source>
</evidence>
<dbReference type="Proteomes" id="UP001242480">
    <property type="component" value="Unassembled WGS sequence"/>
</dbReference>
<dbReference type="InterPro" id="IPR050107">
    <property type="entry name" value="ABC_carbohydrate_import_ATPase"/>
</dbReference>
<dbReference type="PROSITE" id="PS50893">
    <property type="entry name" value="ABC_TRANSPORTER_2"/>
    <property type="match status" value="2"/>
</dbReference>
<evidence type="ECO:0000259" key="10">
    <source>
        <dbReference type="PROSITE" id="PS50893"/>
    </source>
</evidence>
<dbReference type="CDD" id="cd03216">
    <property type="entry name" value="ABC_Carb_Monos_I"/>
    <property type="match status" value="1"/>
</dbReference>
<keyword evidence="3" id="KW-1003">Cell membrane</keyword>
<dbReference type="InterPro" id="IPR003439">
    <property type="entry name" value="ABC_transporter-like_ATP-bd"/>
</dbReference>
<dbReference type="InterPro" id="IPR027417">
    <property type="entry name" value="P-loop_NTPase"/>
</dbReference>
<evidence type="ECO:0000313" key="12">
    <source>
        <dbReference type="Proteomes" id="UP001242480"/>
    </source>
</evidence>
<evidence type="ECO:0000256" key="2">
    <source>
        <dbReference type="ARBA" id="ARBA00022448"/>
    </source>
</evidence>
<evidence type="ECO:0000256" key="4">
    <source>
        <dbReference type="ARBA" id="ARBA00022597"/>
    </source>
</evidence>
<dbReference type="CDD" id="cd03215">
    <property type="entry name" value="ABC_Carb_Monos_II"/>
    <property type="match status" value="1"/>
</dbReference>
<evidence type="ECO:0000256" key="1">
    <source>
        <dbReference type="ARBA" id="ARBA00005417"/>
    </source>
</evidence>
<feature type="domain" description="ABC transporter" evidence="10">
    <location>
        <begin position="258"/>
        <end position="500"/>
    </location>
</feature>
<dbReference type="PANTHER" id="PTHR43790">
    <property type="entry name" value="CARBOHYDRATE TRANSPORT ATP-BINDING PROTEIN MG119-RELATED"/>
    <property type="match status" value="1"/>
</dbReference>
<keyword evidence="6" id="KW-0547">Nucleotide-binding</keyword>
<sequence length="501" mass="55619">MAEVLLRIENLDKSFFGVPVLRDVGFELKRGHVLGLVGENGSGKSTTMNILGGIHRRDGGRIELEGRDYAPESSREAQARGIAFIHQELSLFPNLSIEENIFLDHFPRLGGLPFIDRRRMRERARAALDLVDLKVAPGTPVSRLPQGERQLVEIVKALSREAKLIIFDEPTTSLTARESERLFGIIERLRGQGLSVIYISHILGDVLRLCDDIVVLRDGQVMAAEPRAAFAVERMITLMVGRTIDHLFPERTTEPDRSRAALAVRGLSQPGVVKDIAFDLHPGEVLGVSGLMGAGRSELARILFGLDGYAAGEILVHGRRLPPRSPRQAMEQGLAFLTEDRRGEGLMMEASIRDNIVLPSLPDHAGPFLRLLNPAELGEMAQTMAERVKVNARTLDRTAVRTLSGGNQQKVVIAKWLLRRPSVFILDEPTRGIDVGAKYEVYKIINQLVGEGAAVLLISSEIEELIGMTDRIMVMARGEVRGFYDRAQYRRETLLRAALWD</sequence>
<dbReference type="SUPFAM" id="SSF52540">
    <property type="entry name" value="P-loop containing nucleoside triphosphate hydrolases"/>
    <property type="match status" value="2"/>
</dbReference>
<evidence type="ECO:0000256" key="8">
    <source>
        <dbReference type="ARBA" id="ARBA00022967"/>
    </source>
</evidence>
<dbReference type="Gene3D" id="3.40.50.300">
    <property type="entry name" value="P-loop containing nucleotide triphosphate hydrolases"/>
    <property type="match status" value="2"/>
</dbReference>
<dbReference type="RefSeq" id="WP_307271984.1">
    <property type="nucleotide sequence ID" value="NZ_JAUSVX010000003.1"/>
</dbReference>